<dbReference type="RefSeq" id="XP_003685759.1">
    <property type="nucleotide sequence ID" value="XM_003685711.1"/>
</dbReference>
<dbReference type="InterPro" id="IPR027417">
    <property type="entry name" value="P-loop_NTPase"/>
</dbReference>
<dbReference type="AlphaFoldDB" id="G8BTU7"/>
<dbReference type="KEGG" id="tpf:TPHA_0E02330"/>
<proteinExistence type="predicted"/>
<dbReference type="OMA" id="EERCTED"/>
<reference evidence="1 2" key="1">
    <citation type="journal article" date="2011" name="Proc. Natl. Acad. Sci. U.S.A.">
        <title>Evolutionary erosion of yeast sex chromosomes by mating-type switching accidents.</title>
        <authorList>
            <person name="Gordon J.L."/>
            <person name="Armisen D."/>
            <person name="Proux-Wera E."/>
            <person name="Oheigeartaigh S.S."/>
            <person name="Byrne K.P."/>
            <person name="Wolfe K.H."/>
        </authorList>
    </citation>
    <scope>NUCLEOTIDE SEQUENCE [LARGE SCALE GENOMIC DNA]</scope>
    <source>
        <strain evidence="2">ATCC 24235 / CBS 4417 / NBRC 1672 / NRRL Y-8282 / UCD 70-5</strain>
    </source>
</reference>
<name>G8BTU7_TETPH</name>
<dbReference type="EMBL" id="HE612860">
    <property type="protein sequence ID" value="CCE63325.1"/>
    <property type="molecule type" value="Genomic_DNA"/>
</dbReference>
<dbReference type="HOGENOM" id="CLU_826861_0_0_1"/>
<dbReference type="Gene3D" id="3.40.50.300">
    <property type="entry name" value="P-loop containing nucleotide triphosphate hydrolases"/>
    <property type="match status" value="1"/>
</dbReference>
<gene>
    <name evidence="1" type="primary">TPHA0E02330</name>
    <name evidence="1" type="ordered locus">TPHA_0E02330</name>
</gene>
<dbReference type="GeneID" id="11531451"/>
<dbReference type="OrthoDB" id="25896at2759"/>
<keyword evidence="2" id="KW-1185">Reference proteome</keyword>
<protein>
    <submittedName>
        <fullName evidence="1">Uncharacterized protein</fullName>
    </submittedName>
</protein>
<organism evidence="1 2">
    <name type="scientific">Tetrapisispora phaffii (strain ATCC 24235 / CBS 4417 / NBRC 1672 / NRRL Y-8282 / UCD 70-5)</name>
    <name type="common">Yeast</name>
    <name type="synonym">Fabospora phaffii</name>
    <dbReference type="NCBI Taxonomy" id="1071381"/>
    <lineage>
        <taxon>Eukaryota</taxon>
        <taxon>Fungi</taxon>
        <taxon>Dikarya</taxon>
        <taxon>Ascomycota</taxon>
        <taxon>Saccharomycotina</taxon>
        <taxon>Saccharomycetes</taxon>
        <taxon>Saccharomycetales</taxon>
        <taxon>Saccharomycetaceae</taxon>
        <taxon>Tetrapisispora</taxon>
    </lineage>
</organism>
<accession>G8BTU7</accession>
<dbReference type="SUPFAM" id="SSF52540">
    <property type="entry name" value="P-loop containing nucleoside triphosphate hydrolases"/>
    <property type="match status" value="1"/>
</dbReference>
<sequence length="336" mass="38689">MSFSLLFDYEMNFCIESRYKDLTNNRITLFASQNVNKTGLLYKFLRYPRSPPENTKEDIYKLNLLLSSVSKILKENSRCDTTTIIKQNRKLIKYLMDRKSVNAFQIQILDTDTSTDSSYSSSNFEFNELKIMQIKQSDVFVLCYNASDIDSLYELKRCYINIVACFDNLKDMIPPIYFVGLQDENSYPLATLNNDPVTFFNDLGIDINTYPYLVQISELNATSDSYKSLLVKIILSAIKFKIEREKLIEPNEVESNQNVNNNNNNNRISAKIQNKVQTNSILTNTFDHNVADTDIAPNSTTAIHSNEVSSNKRTVVRKTRSIQKENLHKNPCCIIC</sequence>
<evidence type="ECO:0000313" key="1">
    <source>
        <dbReference type="EMBL" id="CCE63325.1"/>
    </source>
</evidence>
<evidence type="ECO:0000313" key="2">
    <source>
        <dbReference type="Proteomes" id="UP000005666"/>
    </source>
</evidence>
<dbReference type="Proteomes" id="UP000005666">
    <property type="component" value="Chromosome 5"/>
</dbReference>